<protein>
    <submittedName>
        <fullName evidence="3">Uncharacterized protein</fullName>
    </submittedName>
</protein>
<sequence>MNGSAKETAGAAGTSLTGDSGPRHDSPTKRAAIAGIVLAGLALAVVGVATVWDRPAQVPTYAADAWTGVAAAVATGADAASRGMFTACPTATLSDGGAVAGLLLVEGWGATITAPMGGESRVPVELRAAPGIVIDHDDRSEPPVMGRVLDTAVASDAALADAWTGMCGEVEDVVLVAPDAVVEVPIVVP</sequence>
<reference evidence="3 4" key="1">
    <citation type="submission" date="2024-02" db="EMBL/GenBank/DDBJ databases">
        <title>Lysinimicrobium sediminis NBRC 112286.</title>
        <authorList>
            <person name="Ichikawa N."/>
            <person name="Katano-Makiyama Y."/>
            <person name="Hidaka K."/>
        </authorList>
    </citation>
    <scope>NUCLEOTIDE SEQUENCE [LARGE SCALE GENOMIC DNA]</scope>
    <source>
        <strain evidence="3 4">NBRC 112286</strain>
    </source>
</reference>
<feature type="region of interest" description="Disordered" evidence="1">
    <location>
        <begin position="1"/>
        <end position="27"/>
    </location>
</feature>
<evidence type="ECO:0000256" key="1">
    <source>
        <dbReference type="SAM" id="MobiDB-lite"/>
    </source>
</evidence>
<proteinExistence type="predicted"/>
<keyword evidence="2" id="KW-1133">Transmembrane helix</keyword>
<dbReference type="EMBL" id="BAABRR010000015">
    <property type="protein sequence ID" value="GAA5519915.1"/>
    <property type="molecule type" value="Genomic_DNA"/>
</dbReference>
<evidence type="ECO:0000313" key="4">
    <source>
        <dbReference type="Proteomes" id="UP001426770"/>
    </source>
</evidence>
<keyword evidence="2" id="KW-0472">Membrane</keyword>
<name>A0ABP9WM59_9MICO</name>
<feature type="transmembrane region" description="Helical" evidence="2">
    <location>
        <begin position="31"/>
        <end position="52"/>
    </location>
</feature>
<gene>
    <name evidence="3" type="ORF">Lsed01_02373</name>
</gene>
<comment type="caution">
    <text evidence="3">The sequence shown here is derived from an EMBL/GenBank/DDBJ whole genome shotgun (WGS) entry which is preliminary data.</text>
</comment>
<keyword evidence="4" id="KW-1185">Reference proteome</keyword>
<evidence type="ECO:0000256" key="2">
    <source>
        <dbReference type="SAM" id="Phobius"/>
    </source>
</evidence>
<keyword evidence="2" id="KW-0812">Transmembrane</keyword>
<dbReference type="Proteomes" id="UP001426770">
    <property type="component" value="Unassembled WGS sequence"/>
</dbReference>
<evidence type="ECO:0000313" key="3">
    <source>
        <dbReference type="EMBL" id="GAA5519915.1"/>
    </source>
</evidence>
<accession>A0ABP9WM59</accession>
<organism evidence="3 4">
    <name type="scientific">Demequina sediminis</name>
    <dbReference type="NCBI Taxonomy" id="1930058"/>
    <lineage>
        <taxon>Bacteria</taxon>
        <taxon>Bacillati</taxon>
        <taxon>Actinomycetota</taxon>
        <taxon>Actinomycetes</taxon>
        <taxon>Micrococcales</taxon>
        <taxon>Demequinaceae</taxon>
        <taxon>Demequina</taxon>
    </lineage>
</organism>
<dbReference type="RefSeq" id="WP_286214280.1">
    <property type="nucleotide sequence ID" value="NZ_AP027736.1"/>
</dbReference>